<feature type="compositionally biased region" description="Basic and acidic residues" evidence="10">
    <location>
        <begin position="180"/>
        <end position="189"/>
    </location>
</feature>
<dbReference type="PANTHER" id="PTHR10125">
    <property type="entry name" value="P2X PURINOCEPTOR"/>
    <property type="match status" value="1"/>
</dbReference>
<dbReference type="PANTHER" id="PTHR10125:SF31">
    <property type="entry name" value="P2X RECEPTOR E"/>
    <property type="match status" value="1"/>
</dbReference>
<evidence type="ECO:0000256" key="2">
    <source>
        <dbReference type="ARBA" id="ARBA00009848"/>
    </source>
</evidence>
<keyword evidence="7" id="KW-0472">Membrane</keyword>
<feature type="compositionally biased region" description="Polar residues" evidence="10">
    <location>
        <begin position="230"/>
        <end position="254"/>
    </location>
</feature>
<dbReference type="WBParaSite" id="maker-unitig_26882-snap-gene-0.1-mRNA-1">
    <property type="protein sequence ID" value="maker-unitig_26882-snap-gene-0.1-mRNA-1"/>
    <property type="gene ID" value="maker-unitig_26882-snap-gene-0.1"/>
</dbReference>
<evidence type="ECO:0000313" key="11">
    <source>
        <dbReference type="Proteomes" id="UP000095280"/>
    </source>
</evidence>
<proteinExistence type="inferred from homology"/>
<keyword evidence="11" id="KW-1185">Reference proteome</keyword>
<accession>A0A1I8FAC5</accession>
<keyword evidence="5" id="KW-1133">Transmembrane helix</keyword>
<dbReference type="Pfam" id="PF00864">
    <property type="entry name" value="P2X_receptor"/>
    <property type="match status" value="1"/>
</dbReference>
<keyword evidence="4" id="KW-0812">Transmembrane</keyword>
<dbReference type="GO" id="GO:0012505">
    <property type="term" value="C:endomembrane system"/>
    <property type="evidence" value="ECO:0007669"/>
    <property type="project" value="UniProtKB-SubCell"/>
</dbReference>
<protein>
    <submittedName>
        <fullName evidence="12">Fibrinogen C-terminal domain-containing protein</fullName>
    </submittedName>
</protein>
<keyword evidence="3" id="KW-0813">Transport</keyword>
<evidence type="ECO:0000256" key="6">
    <source>
        <dbReference type="ARBA" id="ARBA00023065"/>
    </source>
</evidence>
<dbReference type="GO" id="GO:0070588">
    <property type="term" value="P:calcium ion transmembrane transport"/>
    <property type="evidence" value="ECO:0007669"/>
    <property type="project" value="TreeGrafter"/>
</dbReference>
<dbReference type="InterPro" id="IPR059116">
    <property type="entry name" value="P2X_receptor"/>
</dbReference>
<sequence length="460" mass="51192">THSTFCEEDKDNKLAMQDADCEKGHVHLLGWLFRTGRFCHQQHQRANSDCVRDLRWCRDCSRTNMPLLFAKTSLHGGQSIFTGNAISTSTKEHCKTDYRFRSLEDGKVGQGWNFRHAYHYEENGVHKRTLVKAFGIQFFISVTGRGGKFDILNFNYEFGLWIGAAHAGHCAVKTPSNRAGQDHTGERRVPQSAGQQQQQKPRKKSGSLQETHRSRSNDLEARAASDQDSTRSTATRPAQPSGTRLNATTPTTVPASKLQQLQQQLGVPSQPFNPHVELRQSTRTAAAAAHAQTFCGRSSPLRKETLVLGQAFESQAVNGGQSVPVQQLLSLPTLLAAAAAFESCRTADSAEYVRRSPRSELIGRSGIDRRNSAGNPSREGRWVTLSGMDWQLLGRSGLCCRMVVEINVGISKMQNRMARPRTIWLARNDDNGPLSEPPQPPQLRRVVSARSSRFLRYEAT</sequence>
<dbReference type="GO" id="GO:0098794">
    <property type="term" value="C:postsynapse"/>
    <property type="evidence" value="ECO:0007669"/>
    <property type="project" value="GOC"/>
</dbReference>
<dbReference type="Proteomes" id="UP000095280">
    <property type="component" value="Unplaced"/>
</dbReference>
<organism evidence="11 12">
    <name type="scientific">Macrostomum lignano</name>
    <dbReference type="NCBI Taxonomy" id="282301"/>
    <lineage>
        <taxon>Eukaryota</taxon>
        <taxon>Metazoa</taxon>
        <taxon>Spiralia</taxon>
        <taxon>Lophotrochozoa</taxon>
        <taxon>Platyhelminthes</taxon>
        <taxon>Rhabditophora</taxon>
        <taxon>Macrostomorpha</taxon>
        <taxon>Macrostomida</taxon>
        <taxon>Macrostomidae</taxon>
        <taxon>Macrostomum</taxon>
    </lineage>
</organism>
<evidence type="ECO:0000256" key="1">
    <source>
        <dbReference type="ARBA" id="ARBA00004308"/>
    </source>
</evidence>
<dbReference type="AlphaFoldDB" id="A0A1I8FAC5"/>
<comment type="similarity">
    <text evidence="2">Belongs to the P2X receptor family.</text>
</comment>
<dbReference type="Gene3D" id="1.10.287.940">
    <property type="entry name" value="atp-gated p2x4 ion channel"/>
    <property type="match status" value="1"/>
</dbReference>
<evidence type="ECO:0000256" key="5">
    <source>
        <dbReference type="ARBA" id="ARBA00022989"/>
    </source>
</evidence>
<keyword evidence="6" id="KW-0406">Ion transport</keyword>
<evidence type="ECO:0000256" key="9">
    <source>
        <dbReference type="ARBA" id="ARBA00023303"/>
    </source>
</evidence>
<evidence type="ECO:0000256" key="7">
    <source>
        <dbReference type="ARBA" id="ARBA00023136"/>
    </source>
</evidence>
<keyword evidence="8" id="KW-1071">Ligand-gated ion channel</keyword>
<feature type="region of interest" description="Disordered" evidence="10">
    <location>
        <begin position="173"/>
        <end position="255"/>
    </location>
</feature>
<evidence type="ECO:0000256" key="10">
    <source>
        <dbReference type="SAM" id="MobiDB-lite"/>
    </source>
</evidence>
<keyword evidence="9" id="KW-0407">Ion channel</keyword>
<comment type="subcellular location">
    <subcellularLocation>
        <location evidence="1">Endomembrane system</location>
    </subcellularLocation>
</comment>
<dbReference type="InterPro" id="IPR027309">
    <property type="entry name" value="P2X_extracellular_dom_sf"/>
</dbReference>
<name>A0A1I8FAC5_9PLAT</name>
<evidence type="ECO:0000256" key="4">
    <source>
        <dbReference type="ARBA" id="ARBA00022692"/>
    </source>
</evidence>
<evidence type="ECO:0000256" key="8">
    <source>
        <dbReference type="ARBA" id="ARBA00023286"/>
    </source>
</evidence>
<evidence type="ECO:0000313" key="12">
    <source>
        <dbReference type="WBParaSite" id="maker-unitig_26882-snap-gene-0.1-mRNA-1"/>
    </source>
</evidence>
<dbReference type="GO" id="GO:0004931">
    <property type="term" value="F:extracellularly ATP-gated monoatomic cation channel activity"/>
    <property type="evidence" value="ECO:0007669"/>
    <property type="project" value="TreeGrafter"/>
</dbReference>
<feature type="compositionally biased region" description="Basic and acidic residues" evidence="10">
    <location>
        <begin position="210"/>
        <end position="229"/>
    </location>
</feature>
<dbReference type="Gene3D" id="2.60.490.10">
    <property type="entry name" value="atp-gated p2x4 ion channel domain"/>
    <property type="match status" value="1"/>
</dbReference>
<dbReference type="GO" id="GO:0016020">
    <property type="term" value="C:membrane"/>
    <property type="evidence" value="ECO:0007669"/>
    <property type="project" value="TreeGrafter"/>
</dbReference>
<reference evidence="12" key="1">
    <citation type="submission" date="2016-11" db="UniProtKB">
        <authorList>
            <consortium name="WormBaseParasite"/>
        </authorList>
    </citation>
    <scope>IDENTIFICATION</scope>
</reference>
<evidence type="ECO:0000256" key="3">
    <source>
        <dbReference type="ARBA" id="ARBA00022448"/>
    </source>
</evidence>